<feature type="region of interest" description="Disordered" evidence="13">
    <location>
        <begin position="72"/>
        <end position="118"/>
    </location>
</feature>
<dbReference type="PROSITE" id="PS51873">
    <property type="entry name" value="TRIAD"/>
    <property type="match status" value="1"/>
</dbReference>
<evidence type="ECO:0000256" key="11">
    <source>
        <dbReference type="ARBA" id="ARBA00022833"/>
    </source>
</evidence>
<evidence type="ECO:0000259" key="15">
    <source>
        <dbReference type="PROSITE" id="PS51873"/>
    </source>
</evidence>
<evidence type="ECO:0000256" key="8">
    <source>
        <dbReference type="ARBA" id="ARBA00022737"/>
    </source>
</evidence>
<comment type="catalytic activity">
    <reaction evidence="1">
        <text>[E2 ubiquitin-conjugating enzyme]-S-ubiquitinyl-L-cysteine + [acceptor protein]-L-lysine = [E2 ubiquitin-conjugating enzyme]-L-cysteine + [acceptor protein]-N(6)-ubiquitinyl-L-lysine.</text>
        <dbReference type="EC" id="2.3.2.31"/>
    </reaction>
</comment>
<dbReference type="InterPro" id="IPR013083">
    <property type="entry name" value="Znf_RING/FYVE/PHD"/>
</dbReference>
<feature type="domain" description="RING-type" evidence="14">
    <location>
        <begin position="197"/>
        <end position="242"/>
    </location>
</feature>
<keyword evidence="7" id="KW-0479">Metal-binding</keyword>
<dbReference type="GO" id="GO:0061630">
    <property type="term" value="F:ubiquitin protein ligase activity"/>
    <property type="evidence" value="ECO:0007669"/>
    <property type="project" value="UniProtKB-EC"/>
</dbReference>
<name>A0A9E7GWS0_9LILI</name>
<dbReference type="Proteomes" id="UP001055439">
    <property type="component" value="Chromosome 8"/>
</dbReference>
<dbReference type="FunFam" id="1.20.120.1750:FF:000018">
    <property type="entry name" value="RBR-type E3 ubiquitin transferase"/>
    <property type="match status" value="1"/>
</dbReference>
<evidence type="ECO:0000313" key="17">
    <source>
        <dbReference type="EMBL" id="URE28203.1"/>
    </source>
</evidence>
<keyword evidence="18" id="KW-1185">Reference proteome</keyword>
<dbReference type="SMART" id="SM00647">
    <property type="entry name" value="IBR"/>
    <property type="match status" value="2"/>
</dbReference>
<feature type="domain" description="RING-type" evidence="15">
    <location>
        <begin position="193"/>
        <end position="405"/>
    </location>
</feature>
<evidence type="ECO:0000256" key="10">
    <source>
        <dbReference type="ARBA" id="ARBA00022786"/>
    </source>
</evidence>
<dbReference type="Pfam" id="PF01485">
    <property type="entry name" value="IBR"/>
    <property type="match status" value="1"/>
</dbReference>
<evidence type="ECO:0000256" key="9">
    <source>
        <dbReference type="ARBA" id="ARBA00022771"/>
    </source>
</evidence>
<evidence type="ECO:0000256" key="5">
    <source>
        <dbReference type="ARBA" id="ARBA00012251"/>
    </source>
</evidence>
<evidence type="ECO:0000256" key="12">
    <source>
        <dbReference type="PROSITE-ProRule" id="PRU00175"/>
    </source>
</evidence>
<organism evidence="16 18">
    <name type="scientific">Musa troglodytarum</name>
    <name type="common">fe'i banana</name>
    <dbReference type="NCBI Taxonomy" id="320322"/>
    <lineage>
        <taxon>Eukaryota</taxon>
        <taxon>Viridiplantae</taxon>
        <taxon>Streptophyta</taxon>
        <taxon>Embryophyta</taxon>
        <taxon>Tracheophyta</taxon>
        <taxon>Spermatophyta</taxon>
        <taxon>Magnoliopsida</taxon>
        <taxon>Liliopsida</taxon>
        <taxon>Zingiberales</taxon>
        <taxon>Musaceae</taxon>
        <taxon>Musa</taxon>
    </lineage>
</organism>
<proteinExistence type="inferred from homology"/>
<dbReference type="GO" id="GO:0016567">
    <property type="term" value="P:protein ubiquitination"/>
    <property type="evidence" value="ECO:0007669"/>
    <property type="project" value="InterPro"/>
</dbReference>
<dbReference type="PROSITE" id="PS50089">
    <property type="entry name" value="ZF_RING_2"/>
    <property type="match status" value="1"/>
</dbReference>
<dbReference type="CDD" id="cd22582">
    <property type="entry name" value="BRcat_RBR_unk"/>
    <property type="match status" value="1"/>
</dbReference>
<comment type="function">
    <text evidence="3">Might act as an E3 ubiquitin-protein ligase, or as part of E3 complex, which accepts ubiquitin from specific E2 ubiquitin-conjugating enzymes and then transfers it to substrates.</text>
</comment>
<evidence type="ECO:0000313" key="18">
    <source>
        <dbReference type="Proteomes" id="UP001055439"/>
    </source>
</evidence>
<keyword evidence="10" id="KW-0833">Ubl conjugation pathway</keyword>
<comment type="similarity">
    <text evidence="4">Belongs to the RBR family. Ariadne subfamily.</text>
</comment>
<evidence type="ECO:0000256" key="3">
    <source>
        <dbReference type="ARBA" id="ARBA00003976"/>
    </source>
</evidence>
<dbReference type="PANTHER" id="PTHR11685">
    <property type="entry name" value="RBR FAMILY RING FINGER AND IBR DOMAIN-CONTAINING"/>
    <property type="match status" value="1"/>
</dbReference>
<comment type="cofactor">
    <cofactor evidence="2">
        <name>Zn(2+)</name>
        <dbReference type="ChEBI" id="CHEBI:29105"/>
    </cofactor>
</comment>
<dbReference type="SUPFAM" id="SSF57850">
    <property type="entry name" value="RING/U-box"/>
    <property type="match status" value="2"/>
</dbReference>
<feature type="compositionally biased region" description="Polar residues" evidence="13">
    <location>
        <begin position="87"/>
        <end position="107"/>
    </location>
</feature>
<dbReference type="Gene3D" id="3.30.40.10">
    <property type="entry name" value="Zinc/RING finger domain, C3HC4 (zinc finger)"/>
    <property type="match status" value="1"/>
</dbReference>
<dbReference type="GO" id="GO:0008270">
    <property type="term" value="F:zinc ion binding"/>
    <property type="evidence" value="ECO:0007669"/>
    <property type="project" value="UniProtKB-KW"/>
</dbReference>
<dbReference type="InterPro" id="IPR002867">
    <property type="entry name" value="IBR_dom"/>
</dbReference>
<dbReference type="InterPro" id="IPR044066">
    <property type="entry name" value="TRIAD_supradom"/>
</dbReference>
<dbReference type="Pfam" id="PF26200">
    <property type="entry name" value="Rcat_RNF216"/>
    <property type="match status" value="1"/>
</dbReference>
<evidence type="ECO:0000256" key="2">
    <source>
        <dbReference type="ARBA" id="ARBA00001947"/>
    </source>
</evidence>
<evidence type="ECO:0000256" key="7">
    <source>
        <dbReference type="ARBA" id="ARBA00022723"/>
    </source>
</evidence>
<dbReference type="EMBL" id="CP097510">
    <property type="protein sequence ID" value="URE28203.1"/>
    <property type="molecule type" value="Genomic_DNA"/>
</dbReference>
<keyword evidence="9 12" id="KW-0863">Zinc-finger</keyword>
<evidence type="ECO:0000256" key="6">
    <source>
        <dbReference type="ARBA" id="ARBA00022679"/>
    </source>
</evidence>
<dbReference type="InterPro" id="IPR017907">
    <property type="entry name" value="Znf_RING_CS"/>
</dbReference>
<keyword evidence="11" id="KW-0862">Zinc</keyword>
<reference evidence="16" key="1">
    <citation type="submission" date="2022-05" db="EMBL/GenBank/DDBJ databases">
        <title>The Musa troglodytarum L. genome provides insights into the mechanism of non-climacteric behaviour and enrichment of carotenoids.</title>
        <authorList>
            <person name="Wang J."/>
        </authorList>
    </citation>
    <scope>NUCLEOTIDE SEQUENCE</scope>
    <source>
        <tissue evidence="16">Leaf</tissue>
    </source>
</reference>
<dbReference type="SMART" id="SM00184">
    <property type="entry name" value="RING"/>
    <property type="match status" value="2"/>
</dbReference>
<keyword evidence="8" id="KW-0677">Repeat</keyword>
<dbReference type="InterPro" id="IPR031127">
    <property type="entry name" value="E3_UB_ligase_RBR"/>
</dbReference>
<dbReference type="CDD" id="cd22584">
    <property type="entry name" value="Rcat_RBR_unk"/>
    <property type="match status" value="1"/>
</dbReference>
<dbReference type="PROSITE" id="PS00518">
    <property type="entry name" value="ZF_RING_1"/>
    <property type="match status" value="1"/>
</dbReference>
<dbReference type="AlphaFoldDB" id="A0A9E7GWS0"/>
<dbReference type="EMBL" id="CP097510">
    <property type="protein sequence ID" value="URE23324.1"/>
    <property type="molecule type" value="Genomic_DNA"/>
</dbReference>
<protein>
    <recommendedName>
        <fullName evidence="5">RBR-type E3 ubiquitin transferase</fullName>
        <ecNumber evidence="5">2.3.2.31</ecNumber>
    </recommendedName>
</protein>
<keyword evidence="6" id="KW-0808">Transferase</keyword>
<dbReference type="FunFam" id="3.30.40.10:FF:000230">
    <property type="entry name" value="RBR-type E3 ubiquitin transferase"/>
    <property type="match status" value="1"/>
</dbReference>
<dbReference type="Gene3D" id="1.20.120.1750">
    <property type="match status" value="1"/>
</dbReference>
<dbReference type="EC" id="2.3.2.31" evidence="5"/>
<evidence type="ECO:0000259" key="14">
    <source>
        <dbReference type="PROSITE" id="PS50089"/>
    </source>
</evidence>
<evidence type="ECO:0000256" key="13">
    <source>
        <dbReference type="SAM" id="MobiDB-lite"/>
    </source>
</evidence>
<evidence type="ECO:0000256" key="4">
    <source>
        <dbReference type="ARBA" id="ARBA00005884"/>
    </source>
</evidence>
<evidence type="ECO:0000256" key="1">
    <source>
        <dbReference type="ARBA" id="ARBA00001798"/>
    </source>
</evidence>
<dbReference type="OrthoDB" id="10009520at2759"/>
<sequence length="405" mass="44227">MKTGAAVAMVKDKTGRSICSDSGSAPLNVDRGAAWTGAGLGFGGSDIMLRKGATQKVAVEAKKKVVLRSHAVPQKANPVVESKTDTKPQSTPTTSVPANRNGISSGDASGVGRAKGKEKVAVVEKNKTILTPKTGKGKEQSMIADEKGVMKRKIGGEQDHARVPARKPRTNPVIIDATRPEKEEKGCDEFADDEFHCSICMETKQLNESFGVSSCSHIFCTSCIGQFIAAKVEENMAVISCPDPGCKDGILEPDMCKLILPEDVFHRWGIALCESALGTQKFYCPFKECSALLVYDGAGGDKQLITNSECPHCHRMFCAQCMVPWHAGICCEGFQELGKDERTREDILMRKLATDSKWQRCPQCRIYVEKIDGCMFMTCRCGYCFCYVCASPMTKELHYCAKCQR</sequence>
<evidence type="ECO:0000313" key="16">
    <source>
        <dbReference type="EMBL" id="URE23324.1"/>
    </source>
</evidence>
<dbReference type="InterPro" id="IPR001841">
    <property type="entry name" value="Znf_RING"/>
</dbReference>
<gene>
    <name evidence="16" type="ORF">MUK42_07010</name>
    <name evidence="17" type="ORF">MUK42_26448</name>
</gene>
<accession>A0A9E7GWS0</accession>